<accession>A0A8X7X555</accession>
<evidence type="ECO:0000256" key="1">
    <source>
        <dbReference type="ARBA" id="ARBA00010586"/>
    </source>
</evidence>
<comment type="similarity">
    <text evidence="1">Belongs to the NUT family.</text>
</comment>
<sequence length="144" mass="16362">MPVEAAEEYFRNMEELVGRSGNEVEFKKPPEESDSEFLKYLDRLCGDKEFVMQVEAVINPQFVDELLSLDDNCDLSYLLQDWERKVGLSPYECPMMPHPGPWIASTGPIARPLEDPFRPPSVTYAATHCRVLIVKLSSNVASDH</sequence>
<dbReference type="PANTHER" id="PTHR22879">
    <property type="entry name" value="NUT FAMILY MEMBER 1"/>
    <property type="match status" value="1"/>
</dbReference>
<dbReference type="EMBL" id="JAATIS010004040">
    <property type="protein sequence ID" value="KAG2462090.1"/>
    <property type="molecule type" value="Genomic_DNA"/>
</dbReference>
<keyword evidence="4" id="KW-1185">Reference proteome</keyword>
<dbReference type="InterPro" id="IPR024309">
    <property type="entry name" value="NUT_N"/>
</dbReference>
<name>A0A8X7X555_POLSE</name>
<feature type="non-terminal residue" evidence="3">
    <location>
        <position position="1"/>
    </location>
</feature>
<proteinExistence type="inferred from homology"/>
<evidence type="ECO:0000313" key="3">
    <source>
        <dbReference type="EMBL" id="KAG2462090.1"/>
    </source>
</evidence>
<feature type="non-terminal residue" evidence="3">
    <location>
        <position position="144"/>
    </location>
</feature>
<dbReference type="AlphaFoldDB" id="A0A8X7X555"/>
<dbReference type="Pfam" id="PF12881">
    <property type="entry name" value="NUT"/>
    <property type="match status" value="1"/>
</dbReference>
<evidence type="ECO:0000259" key="2">
    <source>
        <dbReference type="Pfam" id="PF12881"/>
    </source>
</evidence>
<dbReference type="Proteomes" id="UP000886611">
    <property type="component" value="Unassembled WGS sequence"/>
</dbReference>
<dbReference type="PANTHER" id="PTHR22879:SF14">
    <property type="entry name" value="NUT FAMILY MEMBER 2A-RELATED"/>
    <property type="match status" value="1"/>
</dbReference>
<reference evidence="3 4" key="1">
    <citation type="journal article" date="2021" name="Cell">
        <title>Tracing the genetic footprints of vertebrate landing in non-teleost ray-finned fishes.</title>
        <authorList>
            <person name="Bi X."/>
            <person name="Wang K."/>
            <person name="Yang L."/>
            <person name="Pan H."/>
            <person name="Jiang H."/>
            <person name="Wei Q."/>
            <person name="Fang M."/>
            <person name="Yu H."/>
            <person name="Zhu C."/>
            <person name="Cai Y."/>
            <person name="He Y."/>
            <person name="Gan X."/>
            <person name="Zeng H."/>
            <person name="Yu D."/>
            <person name="Zhu Y."/>
            <person name="Jiang H."/>
            <person name="Qiu Q."/>
            <person name="Yang H."/>
            <person name="Zhang Y.E."/>
            <person name="Wang W."/>
            <person name="Zhu M."/>
            <person name="He S."/>
            <person name="Zhang G."/>
        </authorList>
    </citation>
    <scope>NUCLEOTIDE SEQUENCE [LARGE SCALE GENOMIC DNA]</scope>
    <source>
        <strain evidence="3">Bchr_013</strain>
    </source>
</reference>
<protein>
    <submittedName>
        <fullName evidence="3">NTM2B protein</fullName>
    </submittedName>
</protein>
<gene>
    <name evidence="3" type="primary">Nutm2b</name>
    <name evidence="3" type="ORF">GTO96_0000214</name>
</gene>
<feature type="domain" description="Nuclear Testis protein N-terminal" evidence="2">
    <location>
        <begin position="2"/>
        <end position="89"/>
    </location>
</feature>
<dbReference type="InterPro" id="IPR024310">
    <property type="entry name" value="NUT"/>
</dbReference>
<organism evidence="3 4">
    <name type="scientific">Polypterus senegalus</name>
    <name type="common">Senegal bichir</name>
    <dbReference type="NCBI Taxonomy" id="55291"/>
    <lineage>
        <taxon>Eukaryota</taxon>
        <taxon>Metazoa</taxon>
        <taxon>Chordata</taxon>
        <taxon>Craniata</taxon>
        <taxon>Vertebrata</taxon>
        <taxon>Euteleostomi</taxon>
        <taxon>Actinopterygii</taxon>
        <taxon>Polypteriformes</taxon>
        <taxon>Polypteridae</taxon>
        <taxon>Polypterus</taxon>
    </lineage>
</organism>
<evidence type="ECO:0000313" key="4">
    <source>
        <dbReference type="Proteomes" id="UP000886611"/>
    </source>
</evidence>
<comment type="caution">
    <text evidence="3">The sequence shown here is derived from an EMBL/GenBank/DDBJ whole genome shotgun (WGS) entry which is preliminary data.</text>
</comment>